<keyword evidence="1" id="KW-0472">Membrane</keyword>
<evidence type="ECO:0000313" key="2">
    <source>
        <dbReference type="EMBL" id="JAH50460.1"/>
    </source>
</evidence>
<dbReference type="AlphaFoldDB" id="A0A0E9TC35"/>
<feature type="transmembrane region" description="Helical" evidence="1">
    <location>
        <begin position="30"/>
        <end position="54"/>
    </location>
</feature>
<protein>
    <submittedName>
        <fullName evidence="2">Uncharacterized protein</fullName>
    </submittedName>
</protein>
<reference evidence="2" key="1">
    <citation type="submission" date="2014-11" db="EMBL/GenBank/DDBJ databases">
        <authorList>
            <person name="Amaro Gonzalez C."/>
        </authorList>
    </citation>
    <scope>NUCLEOTIDE SEQUENCE</scope>
</reference>
<name>A0A0E9TC35_ANGAN</name>
<accession>A0A0E9TC35</accession>
<evidence type="ECO:0000256" key="1">
    <source>
        <dbReference type="SAM" id="Phobius"/>
    </source>
</evidence>
<keyword evidence="1" id="KW-1133">Transmembrane helix</keyword>
<reference evidence="2" key="2">
    <citation type="journal article" date="2015" name="Fish Shellfish Immunol.">
        <title>Early steps in the European eel (Anguilla anguilla)-Vibrio vulnificus interaction in the gills: Role of the RtxA13 toxin.</title>
        <authorList>
            <person name="Callol A."/>
            <person name="Pajuelo D."/>
            <person name="Ebbesson L."/>
            <person name="Teles M."/>
            <person name="MacKenzie S."/>
            <person name="Amaro C."/>
        </authorList>
    </citation>
    <scope>NUCLEOTIDE SEQUENCE</scope>
</reference>
<sequence length="55" mass="6242">MACVINQSGAQYAESIEGCERINKHKDKHYYFLLDNILVMPSFVIANLGVWLAVQ</sequence>
<dbReference type="EMBL" id="GBXM01058117">
    <property type="protein sequence ID" value="JAH50460.1"/>
    <property type="molecule type" value="Transcribed_RNA"/>
</dbReference>
<organism evidence="2">
    <name type="scientific">Anguilla anguilla</name>
    <name type="common">European freshwater eel</name>
    <name type="synonym">Muraena anguilla</name>
    <dbReference type="NCBI Taxonomy" id="7936"/>
    <lineage>
        <taxon>Eukaryota</taxon>
        <taxon>Metazoa</taxon>
        <taxon>Chordata</taxon>
        <taxon>Craniata</taxon>
        <taxon>Vertebrata</taxon>
        <taxon>Euteleostomi</taxon>
        <taxon>Actinopterygii</taxon>
        <taxon>Neopterygii</taxon>
        <taxon>Teleostei</taxon>
        <taxon>Anguilliformes</taxon>
        <taxon>Anguillidae</taxon>
        <taxon>Anguilla</taxon>
    </lineage>
</organism>
<keyword evidence="1" id="KW-0812">Transmembrane</keyword>
<proteinExistence type="predicted"/>